<proteinExistence type="predicted"/>
<dbReference type="Pfam" id="PF11748">
    <property type="entry name" value="DUF3306"/>
    <property type="match status" value="1"/>
</dbReference>
<name>A0A841K9W2_9HYPH</name>
<feature type="region of interest" description="Disordered" evidence="1">
    <location>
        <begin position="1"/>
        <end position="73"/>
    </location>
</feature>
<dbReference type="Proteomes" id="UP000588017">
    <property type="component" value="Unassembled WGS sequence"/>
</dbReference>
<evidence type="ECO:0008006" key="4">
    <source>
        <dbReference type="Google" id="ProtNLM"/>
    </source>
</evidence>
<gene>
    <name evidence="2" type="ORF">HNQ73_001862</name>
</gene>
<feature type="compositionally biased region" description="Pro residues" evidence="1">
    <location>
        <begin position="27"/>
        <end position="36"/>
    </location>
</feature>
<protein>
    <recommendedName>
        <fullName evidence="4">DUF3306 domain-containing protein</fullName>
    </recommendedName>
</protein>
<dbReference type="EMBL" id="JACHEH010000004">
    <property type="protein sequence ID" value="MBB6168232.1"/>
    <property type="molecule type" value="Genomic_DNA"/>
</dbReference>
<evidence type="ECO:0000313" key="3">
    <source>
        <dbReference type="Proteomes" id="UP000588017"/>
    </source>
</evidence>
<comment type="caution">
    <text evidence="2">The sequence shown here is derived from an EMBL/GenBank/DDBJ whole genome shotgun (WGS) entry which is preliminary data.</text>
</comment>
<dbReference type="InterPro" id="IPR021735">
    <property type="entry name" value="DUF3306"/>
</dbReference>
<evidence type="ECO:0000256" key="1">
    <source>
        <dbReference type="SAM" id="MobiDB-lite"/>
    </source>
</evidence>
<evidence type="ECO:0000313" key="2">
    <source>
        <dbReference type="EMBL" id="MBB6168232.1"/>
    </source>
</evidence>
<sequence>MSADEGFLTRWSRRKEAARRREALPPAEVPEPPPAPDAASVEQSSPAPEEAPVPLEELPPIESIGPETDLRPWLKRNVPQSWRQAALRRLWVSDPAIRDFVGLADYDWDWNTPGGMPGYGPLEAGEAVRRRLLAAVEGVPPPSDEEPGGAVRAAACEPAAPPASEVTAGHADVPKAVRLPGEEPLVPATTAEADGAHADVKAASDGHRLIPRRRSGSATPV</sequence>
<keyword evidence="3" id="KW-1185">Reference proteome</keyword>
<accession>A0A841K9W2</accession>
<dbReference type="AlphaFoldDB" id="A0A841K9W2"/>
<feature type="compositionally biased region" description="Basic and acidic residues" evidence="1">
    <location>
        <begin position="194"/>
        <end position="208"/>
    </location>
</feature>
<organism evidence="2 3">
    <name type="scientific">Chelatococcus composti</name>
    <dbReference type="NCBI Taxonomy" id="1743235"/>
    <lineage>
        <taxon>Bacteria</taxon>
        <taxon>Pseudomonadati</taxon>
        <taxon>Pseudomonadota</taxon>
        <taxon>Alphaproteobacteria</taxon>
        <taxon>Hyphomicrobiales</taxon>
        <taxon>Chelatococcaceae</taxon>
        <taxon>Chelatococcus</taxon>
    </lineage>
</organism>
<reference evidence="2 3" key="1">
    <citation type="submission" date="2020-08" db="EMBL/GenBank/DDBJ databases">
        <title>Genomic Encyclopedia of Type Strains, Phase IV (KMG-IV): sequencing the most valuable type-strain genomes for metagenomic binning, comparative biology and taxonomic classification.</title>
        <authorList>
            <person name="Goeker M."/>
        </authorList>
    </citation>
    <scope>NUCLEOTIDE SEQUENCE [LARGE SCALE GENOMIC DNA]</scope>
    <source>
        <strain evidence="2 3">DSM 101465</strain>
    </source>
</reference>
<dbReference type="RefSeq" id="WP_183334538.1">
    <property type="nucleotide sequence ID" value="NZ_BMHX01000004.1"/>
</dbReference>
<feature type="compositionally biased region" description="Low complexity" evidence="1">
    <location>
        <begin position="37"/>
        <end position="67"/>
    </location>
</feature>
<feature type="region of interest" description="Disordered" evidence="1">
    <location>
        <begin position="139"/>
        <end position="221"/>
    </location>
</feature>